<dbReference type="EMBL" id="PSZD01000030">
    <property type="protein sequence ID" value="PPJ22384.1"/>
    <property type="molecule type" value="Genomic_DNA"/>
</dbReference>
<feature type="binding site" evidence="13">
    <location>
        <position position="122"/>
    </location>
    <ligand>
        <name>Ca(2+)</name>
        <dbReference type="ChEBI" id="CHEBI:29108"/>
    </ligand>
</feature>
<evidence type="ECO:0000313" key="18">
    <source>
        <dbReference type="Proteomes" id="UP000238356"/>
    </source>
</evidence>
<dbReference type="Gene3D" id="2.30.30.230">
    <property type="entry name" value="Fumarylacetoacetase, N-terminal domain"/>
    <property type="match status" value="1"/>
</dbReference>
<feature type="binding site" evidence="13">
    <location>
        <position position="194"/>
    </location>
    <ligand>
        <name>Ca(2+)</name>
        <dbReference type="ChEBI" id="CHEBI:29108"/>
    </ligand>
</feature>
<dbReference type="SUPFAM" id="SSF63433">
    <property type="entry name" value="Fumarylacetoacetate hydrolase, FAH, N-terminal domain"/>
    <property type="match status" value="1"/>
</dbReference>
<dbReference type="PANTHER" id="PTHR43069">
    <property type="entry name" value="FUMARYLACETOACETASE"/>
    <property type="match status" value="1"/>
</dbReference>
<accession>A0A2S5ZXD1</accession>
<protein>
    <recommendedName>
        <fullName evidence="4">fumarylacetoacetase</fullName>
        <ecNumber evidence="4">3.7.1.2</ecNumber>
    </recommendedName>
</protein>
<dbReference type="Pfam" id="PF09298">
    <property type="entry name" value="FAA_hydrolase_N"/>
    <property type="match status" value="1"/>
</dbReference>
<dbReference type="InterPro" id="IPR015377">
    <property type="entry name" value="Fumarylacetoacetase_N"/>
</dbReference>
<keyword evidence="10" id="KW-0585">Phenylalanine catabolism</keyword>
<feature type="binding site" evidence="13">
    <location>
        <position position="196"/>
    </location>
    <ligand>
        <name>Ca(2+)</name>
        <dbReference type="ChEBI" id="CHEBI:29108"/>
    </ligand>
</feature>
<evidence type="ECO:0000256" key="14">
    <source>
        <dbReference type="SAM" id="MobiDB-lite"/>
    </source>
</evidence>
<reference evidence="17 18" key="1">
    <citation type="submission" date="2018-02" db="EMBL/GenBank/DDBJ databases">
        <title>8 Nocardia nova and 1 Nocardia cyriacigeorgica strain used for evolution to TMP-SMX.</title>
        <authorList>
            <person name="Mehta H."/>
            <person name="Weng J."/>
            <person name="Shamoo Y."/>
        </authorList>
    </citation>
    <scope>NUCLEOTIDE SEQUENCE [LARGE SCALE GENOMIC DNA]</scope>
    <source>
        <strain evidence="17 18">BAA2227</strain>
    </source>
</reference>
<evidence type="ECO:0000256" key="9">
    <source>
        <dbReference type="ARBA" id="ARBA00022878"/>
    </source>
</evidence>
<name>A0A2S5ZXD1_9NOCA</name>
<proteinExistence type="predicted"/>
<comment type="pathway">
    <text evidence="3">Amino-acid degradation; L-phenylalanine degradation; acetoacetate and fumarate from L-phenylalanine: step 6/6.</text>
</comment>
<evidence type="ECO:0000256" key="10">
    <source>
        <dbReference type="ARBA" id="ARBA00023232"/>
    </source>
</evidence>
<feature type="region of interest" description="Disordered" evidence="14">
    <location>
        <begin position="383"/>
        <end position="406"/>
    </location>
</feature>
<comment type="cofactor">
    <cofactor evidence="1 13">
        <name>Ca(2+)</name>
        <dbReference type="ChEBI" id="CHEBI:29108"/>
    </cofactor>
</comment>
<evidence type="ECO:0000256" key="3">
    <source>
        <dbReference type="ARBA" id="ARBA00004782"/>
    </source>
</evidence>
<evidence type="ECO:0000256" key="13">
    <source>
        <dbReference type="PIRSR" id="PIRSR605959-3"/>
    </source>
</evidence>
<dbReference type="GO" id="GO:0006572">
    <property type="term" value="P:L-tyrosine catabolic process"/>
    <property type="evidence" value="ECO:0007669"/>
    <property type="project" value="UniProtKB-KW"/>
</dbReference>
<dbReference type="InterPro" id="IPR036462">
    <property type="entry name" value="Fumarylacetoacetase_N_sf"/>
</dbReference>
<dbReference type="AlphaFoldDB" id="A0A2S5ZXD1"/>
<evidence type="ECO:0000313" key="17">
    <source>
        <dbReference type="EMBL" id="PPJ22384.1"/>
    </source>
</evidence>
<dbReference type="GO" id="GO:0046872">
    <property type="term" value="F:metal ion binding"/>
    <property type="evidence" value="ECO:0007669"/>
    <property type="project" value="UniProtKB-KW"/>
</dbReference>
<dbReference type="Gene3D" id="3.90.850.10">
    <property type="entry name" value="Fumarylacetoacetase-like, C-terminal domain"/>
    <property type="match status" value="1"/>
</dbReference>
<dbReference type="SUPFAM" id="SSF56529">
    <property type="entry name" value="FAH"/>
    <property type="match status" value="1"/>
</dbReference>
<dbReference type="PANTHER" id="PTHR43069:SF2">
    <property type="entry name" value="FUMARYLACETOACETASE"/>
    <property type="match status" value="1"/>
</dbReference>
<dbReference type="Pfam" id="PF01557">
    <property type="entry name" value="FAA_hydrolase"/>
    <property type="match status" value="1"/>
</dbReference>
<evidence type="ECO:0000256" key="4">
    <source>
        <dbReference type="ARBA" id="ARBA00012094"/>
    </source>
</evidence>
<feature type="domain" description="Fumarylacetoacetase-like C-terminal" evidence="15">
    <location>
        <begin position="124"/>
        <end position="383"/>
    </location>
</feature>
<dbReference type="InterPro" id="IPR036663">
    <property type="entry name" value="Fumarylacetoacetase_C_sf"/>
</dbReference>
<evidence type="ECO:0000259" key="16">
    <source>
        <dbReference type="Pfam" id="PF09298"/>
    </source>
</evidence>
<feature type="binding site" evidence="12">
    <location>
        <position position="235"/>
    </location>
    <ligand>
        <name>substrate</name>
    </ligand>
</feature>
<feature type="binding site" evidence="13">
    <location>
        <position position="252"/>
    </location>
    <ligand>
        <name>Mg(2+)</name>
        <dbReference type="ChEBI" id="CHEBI:18420"/>
    </ligand>
</feature>
<keyword evidence="5 13" id="KW-0479">Metal-binding</keyword>
<keyword evidence="6" id="KW-0378">Hydrolase</keyword>
<comment type="caution">
    <text evidence="17">The sequence shown here is derived from an EMBL/GenBank/DDBJ whole genome shotgun (WGS) entry which is preliminary data.</text>
</comment>
<evidence type="ECO:0000256" key="6">
    <source>
        <dbReference type="ARBA" id="ARBA00022801"/>
    </source>
</evidence>
<feature type="binding site" evidence="12">
    <location>
        <position position="124"/>
    </location>
    <ligand>
        <name>substrate</name>
    </ligand>
</feature>
<dbReference type="EC" id="3.7.1.2" evidence="4"/>
<comment type="cofactor">
    <cofactor evidence="2 13">
        <name>Mg(2+)</name>
        <dbReference type="ChEBI" id="CHEBI:18420"/>
    </cofactor>
</comment>
<evidence type="ECO:0000259" key="15">
    <source>
        <dbReference type="Pfam" id="PF01557"/>
    </source>
</evidence>
<evidence type="ECO:0000256" key="11">
    <source>
        <dbReference type="PIRSR" id="PIRSR605959-1"/>
    </source>
</evidence>
<keyword evidence="7 13" id="KW-0106">Calcium</keyword>
<evidence type="ECO:0000256" key="1">
    <source>
        <dbReference type="ARBA" id="ARBA00001913"/>
    </source>
</evidence>
<dbReference type="GO" id="GO:0006559">
    <property type="term" value="P:L-phenylalanine catabolic process"/>
    <property type="evidence" value="ECO:0007669"/>
    <property type="project" value="UniProtKB-UniPathway"/>
</dbReference>
<evidence type="ECO:0000256" key="7">
    <source>
        <dbReference type="ARBA" id="ARBA00022837"/>
    </source>
</evidence>
<dbReference type="GO" id="GO:1902000">
    <property type="term" value="P:homogentisate catabolic process"/>
    <property type="evidence" value="ECO:0007669"/>
    <property type="project" value="TreeGrafter"/>
</dbReference>
<feature type="domain" description="Fumarylacetoacetase N-terminal" evidence="16">
    <location>
        <begin position="32"/>
        <end position="114"/>
    </location>
</feature>
<dbReference type="InterPro" id="IPR005959">
    <property type="entry name" value="Fumarylacetoacetase"/>
</dbReference>
<feature type="active site" description="Proton acceptor" evidence="11">
    <location>
        <position position="129"/>
    </location>
</feature>
<sequence>MDLVGPRAEFGAGVNATVRLEVSDDAPFGPDNLPYGVFAPPGGDFRVGARIGSDVVDLSVLLDDSTFARPDLNAFLAQGPRRWHTVRERLREAVRGPLPAAVIHPLASVRSKLPIAIGDYVDFYASIDHATRLGRFLRPGGEPLLPNWRHLPVGYHGRAGSVVVSGTPVIRPCGQRRTSSGATEFAPSARLDIEAELGFVVGAGSELGTSIAVDAFPDHVFGVALVNDWSARDIQAWEGQPLGPFLGKSFATSLAAWITPLAALESARIALPEQTPEPLPYLRGQQDWGFDIDVRVHWNGVPVSAPPYRAMYWSGAQMLAHLTANGAGTRPGDLFASGTISGPRRDQSGSFIELSGNGAEPVDVGGSERTFLADGDTVLLTATAPGPGGSPMALGEVSGRILPSRR</sequence>
<gene>
    <name evidence="17" type="ORF">C5F51_31310</name>
</gene>
<dbReference type="Proteomes" id="UP000238356">
    <property type="component" value="Unassembled WGS sequence"/>
</dbReference>
<feature type="binding site" evidence="13">
    <location>
        <position position="228"/>
    </location>
    <ligand>
        <name>Ca(2+)</name>
        <dbReference type="ChEBI" id="CHEBI:29108"/>
    </ligand>
</feature>
<keyword evidence="8 13" id="KW-0460">Magnesium</keyword>
<evidence type="ECO:0000256" key="8">
    <source>
        <dbReference type="ARBA" id="ARBA00022842"/>
    </source>
</evidence>
<feature type="binding site" evidence="12">
    <location>
        <position position="138"/>
    </location>
    <ligand>
        <name>substrate</name>
    </ligand>
</feature>
<evidence type="ECO:0000256" key="12">
    <source>
        <dbReference type="PIRSR" id="PIRSR605959-2"/>
    </source>
</evidence>
<keyword evidence="9" id="KW-0828">Tyrosine catabolism</keyword>
<keyword evidence="18" id="KW-1185">Reference proteome</keyword>
<organism evidence="17 18">
    <name type="scientific">Nocardia nova</name>
    <dbReference type="NCBI Taxonomy" id="37330"/>
    <lineage>
        <taxon>Bacteria</taxon>
        <taxon>Bacillati</taxon>
        <taxon>Actinomycetota</taxon>
        <taxon>Actinomycetes</taxon>
        <taxon>Mycobacteriales</taxon>
        <taxon>Nocardiaceae</taxon>
        <taxon>Nocardia</taxon>
    </lineage>
</organism>
<feature type="binding site" evidence="12">
    <location>
        <position position="339"/>
    </location>
    <ligand>
        <name>substrate</name>
    </ligand>
</feature>
<dbReference type="InterPro" id="IPR011234">
    <property type="entry name" value="Fumarylacetoacetase-like_C"/>
</dbReference>
<evidence type="ECO:0000256" key="2">
    <source>
        <dbReference type="ARBA" id="ARBA00001946"/>
    </source>
</evidence>
<dbReference type="UniPathway" id="UPA00139">
    <property type="reaction ID" value="UER00341"/>
</dbReference>
<feature type="binding site" evidence="13">
    <location>
        <position position="228"/>
    </location>
    <ligand>
        <name>Mg(2+)</name>
        <dbReference type="ChEBI" id="CHEBI:18420"/>
    </ligand>
</feature>
<dbReference type="GO" id="GO:0004334">
    <property type="term" value="F:fumarylacetoacetase activity"/>
    <property type="evidence" value="ECO:0007669"/>
    <property type="project" value="UniProtKB-EC"/>
</dbReference>
<evidence type="ECO:0000256" key="5">
    <source>
        <dbReference type="ARBA" id="ARBA00022723"/>
    </source>
</evidence>
<feature type="binding site" evidence="13">
    <location>
        <position position="248"/>
    </location>
    <ligand>
        <name>Mg(2+)</name>
        <dbReference type="ChEBI" id="CHEBI:18420"/>
    </ligand>
</feature>